<dbReference type="Proteomes" id="UP001623330">
    <property type="component" value="Unassembled WGS sequence"/>
</dbReference>
<dbReference type="PROSITE" id="PS50290">
    <property type="entry name" value="PI3_4_KINASE_3"/>
    <property type="match status" value="1"/>
</dbReference>
<feature type="region of interest" description="Disordered" evidence="2">
    <location>
        <begin position="542"/>
        <end position="562"/>
    </location>
</feature>
<comment type="similarity">
    <text evidence="1">Belongs to the PI3/PI4-kinase family. TRA1 subfamily.</text>
</comment>
<evidence type="ECO:0000259" key="3">
    <source>
        <dbReference type="PROSITE" id="PS50290"/>
    </source>
</evidence>
<dbReference type="PANTHER" id="PTHR11139:SF1">
    <property type="entry name" value="TRANSFORMATION_TRANSCRIPTION DOMAIN-ASSOCIATED PROTEIN"/>
    <property type="match status" value="1"/>
</dbReference>
<keyword evidence="7" id="KW-1185">Reference proteome</keyword>
<dbReference type="Gene3D" id="1.10.1070.11">
    <property type="entry name" value="Phosphatidylinositol 3-/4-kinase, catalytic domain"/>
    <property type="match status" value="1"/>
</dbReference>
<dbReference type="InterPro" id="IPR000403">
    <property type="entry name" value="PI3/4_kinase_cat_dom"/>
</dbReference>
<feature type="region of interest" description="Disordered" evidence="2">
    <location>
        <begin position="166"/>
        <end position="223"/>
    </location>
</feature>
<dbReference type="EMBL" id="JBEVYD010000008">
    <property type="protein sequence ID" value="KAL3231163.1"/>
    <property type="molecule type" value="Genomic_DNA"/>
</dbReference>
<dbReference type="Pfam" id="PF00454">
    <property type="entry name" value="PI3_PI4_kinase"/>
    <property type="match status" value="1"/>
</dbReference>
<dbReference type="InterPro" id="IPR011009">
    <property type="entry name" value="Kinase-like_dom_sf"/>
</dbReference>
<feature type="region of interest" description="Disordered" evidence="2">
    <location>
        <begin position="3192"/>
        <end position="3211"/>
    </location>
</feature>
<dbReference type="SUPFAM" id="SSF48452">
    <property type="entry name" value="TPR-like"/>
    <property type="match status" value="1"/>
</dbReference>
<dbReference type="SMART" id="SM00146">
    <property type="entry name" value="PI3Kc"/>
    <property type="match status" value="1"/>
</dbReference>
<accession>A0ABR4NSD1</accession>
<dbReference type="InterPro" id="IPR046805">
    <property type="entry name" value="Tra1_ring"/>
</dbReference>
<feature type="domain" description="FAT" evidence="4">
    <location>
        <begin position="2625"/>
        <end position="3180"/>
    </location>
</feature>
<dbReference type="Pfam" id="PF20206">
    <property type="entry name" value="Tra1_ring"/>
    <property type="match status" value="1"/>
</dbReference>
<dbReference type="InterPro" id="IPR011990">
    <property type="entry name" value="TPR-like_helical_dom_sf"/>
</dbReference>
<feature type="domain" description="PI3K/PI4K catalytic" evidence="3">
    <location>
        <begin position="3383"/>
        <end position="3741"/>
    </location>
</feature>
<dbReference type="SUPFAM" id="SSF56112">
    <property type="entry name" value="Protein kinase-like (PK-like)"/>
    <property type="match status" value="1"/>
</dbReference>
<name>A0ABR4NSD1_9SACH</name>
<dbReference type="SUPFAM" id="SSF48371">
    <property type="entry name" value="ARM repeat"/>
    <property type="match status" value="3"/>
</dbReference>
<dbReference type="PROSITE" id="PS51190">
    <property type="entry name" value="FATC"/>
    <property type="match status" value="1"/>
</dbReference>
<evidence type="ECO:0000313" key="7">
    <source>
        <dbReference type="Proteomes" id="UP001623330"/>
    </source>
</evidence>
<evidence type="ECO:0000259" key="5">
    <source>
        <dbReference type="PROSITE" id="PS51190"/>
    </source>
</evidence>
<organism evidence="6 7">
    <name type="scientific">Nakaseomyces bracarensis</name>
    <dbReference type="NCBI Taxonomy" id="273131"/>
    <lineage>
        <taxon>Eukaryota</taxon>
        <taxon>Fungi</taxon>
        <taxon>Dikarya</taxon>
        <taxon>Ascomycota</taxon>
        <taxon>Saccharomycotina</taxon>
        <taxon>Saccharomycetes</taxon>
        <taxon>Saccharomycetales</taxon>
        <taxon>Saccharomycetaceae</taxon>
        <taxon>Nakaseomyces</taxon>
    </lineage>
</organism>
<dbReference type="InterPro" id="IPR050517">
    <property type="entry name" value="DDR_Repair_Kinase"/>
</dbReference>
<dbReference type="InterPro" id="IPR003151">
    <property type="entry name" value="PIK-rel_kinase_FAT"/>
</dbReference>
<proteinExistence type="inferred from homology"/>
<evidence type="ECO:0000256" key="2">
    <source>
        <dbReference type="SAM" id="MobiDB-lite"/>
    </source>
</evidence>
<dbReference type="PANTHER" id="PTHR11139">
    <property type="entry name" value="ATAXIA TELANGIECTASIA MUTATED ATM -RELATED"/>
    <property type="match status" value="1"/>
</dbReference>
<evidence type="ECO:0000256" key="1">
    <source>
        <dbReference type="ARBA" id="ARBA00007234"/>
    </source>
</evidence>
<feature type="compositionally biased region" description="Basic and acidic residues" evidence="2">
    <location>
        <begin position="542"/>
        <end position="557"/>
    </location>
</feature>
<dbReference type="PROSITE" id="PS51189">
    <property type="entry name" value="FAT"/>
    <property type="match status" value="1"/>
</dbReference>
<evidence type="ECO:0000313" key="6">
    <source>
        <dbReference type="EMBL" id="KAL3231163.1"/>
    </source>
</evidence>
<dbReference type="InterPro" id="IPR046807">
    <property type="entry name" value="Tra1_central"/>
</dbReference>
<reference evidence="6 7" key="1">
    <citation type="submission" date="2024-05" db="EMBL/GenBank/DDBJ databases">
        <title>Long read based assembly of the Candida bracarensis genome reveals expanded adhesin content.</title>
        <authorList>
            <person name="Marcet-Houben M."/>
            <person name="Ksiezopolska E."/>
            <person name="Gabaldon T."/>
        </authorList>
    </citation>
    <scope>NUCLEOTIDE SEQUENCE [LARGE SCALE GENOMIC DNA]</scope>
    <source>
        <strain evidence="6 7">CBM6</strain>
    </source>
</reference>
<dbReference type="InterPro" id="IPR014009">
    <property type="entry name" value="PIK_FAT"/>
</dbReference>
<comment type="caution">
    <text evidence="6">The sequence shown here is derived from an EMBL/GenBank/DDBJ whole genome shotgun (WGS) entry which is preliminary data.</text>
</comment>
<dbReference type="InterPro" id="IPR016024">
    <property type="entry name" value="ARM-type_fold"/>
</dbReference>
<dbReference type="CDD" id="cd05163">
    <property type="entry name" value="PIKK_TRRAP"/>
    <property type="match status" value="1"/>
</dbReference>
<dbReference type="InterPro" id="IPR003152">
    <property type="entry name" value="FATC_dom"/>
</dbReference>
<dbReference type="Pfam" id="PF02259">
    <property type="entry name" value="FAT"/>
    <property type="match status" value="1"/>
</dbReference>
<protein>
    <submittedName>
        <fullName evidence="6">Transcription-associated protein 1</fullName>
    </submittedName>
</protein>
<feature type="domain" description="FATC" evidence="5">
    <location>
        <begin position="3721"/>
        <end position="3753"/>
    </location>
</feature>
<gene>
    <name evidence="6" type="ORF">RNJ44_00802</name>
</gene>
<dbReference type="Pfam" id="PF20175">
    <property type="entry name" value="Tra1_central"/>
    <property type="match status" value="1"/>
</dbReference>
<sequence length="3753" mass="433837">MTLAEQISEYAEKLQDDQQTVAQRYSTVSELYDLMQLLNTTEEFQLFLSSLVPMVLEQLGRVEVSFESTSYEQKLRHSLLEILNKCIINQSFEPYALDVAGRLLEMLPRENEENGVIITKILTILFKSFKNILNDKVNAFIEIIIQFYKNTPELVEATFYSADSNSVIENGSSNEDEEDDTTSNISNAEEPRVDSTSEHGNILDINPKSSSVDGEVTDTGNKEKRLRPSLKSFKILSECPITMVTLYSSYKHLTTSSLPEFAPYVMNLLKIEVKPQGAANTDADKNETGFTTSTPNVKDNAALNDFILAQIKATSFLAYVFIRGYAANSLQNYISLVPDLIIRLLQDCPPELPSARKELLHATRHILSTNYKKLFLPKLDYLFNKEVLIGNGFTMHETLRPLAYSTVADFIHNIRSELKLNDIEKTIKMYTDYLMDESLALTVQIMSAKLLLNLVERILKLGKENPQEAPRAKKLLMIIVDAYVNRFKKLNRQYNTIMKEHKEFEMKKADKKKNRKNPIPDISDDTKEFMKDILDEDSLEEKTELEKVNDGKEKEVETQDESMDVDVMESSIEIFELHDYLPIRISQKNHNDPVKDAFYLYRTLMSFLKTVVYDLKIFNPPAGEYTLAHPKLWSSVSRVFSYEEVIVLKELFHECIIGLKFFAIDSTPNKELVSKKKHFDITMPSLPVSATKDSRELMDYLAFTFMQIDSTTFNEIINSEMNFLYEQMLEDSALLHIAQSFLTSELTSPNFAGILLRFLKKKLPDLGNTDFNTSNILIRLFKLSFMSVNLFPNINEIVLLPHLNDMILNSLEYSKLAEEPLVYFYLIRTLFRSIGGGRFENLYRSIKPILQVLLQSLNEKIISARLPYERELYVELCITVPVRLSVLAPYLPYLMEPLVYALQEYPDLVSQGLRTLELCIDNLTAEYFDPIIEPVIDQVSKALFKLLQPQPYNHTISHNVVRILGKLGGRNRQFLKPPSNLKISDELDIELLSNVKINGINEPVSLSVTPGVEAAIEIIANHKSSVEKKASAYKYLKSILLLMVKSSLDLPDGYENILSKAIALLKQENVELKEDFKADTKIHRKDFFDQEKLFIKLFESIFFTTSVPELKDEAFELLNQLTDHFCLLQVDRAVHQKRSQSDMFDIDIKHPGPMFSTNIIIKAVCFSLSSYISEVRDVGIQVIKRAYERSLLIFGSELIYQYSIIPDMMKDFIHLCFDETFYNKRAGVLGIQALMNNINEDDKYLKKLQFELVDGLLFVLKDSPNDAPVVITKNAEKLFKEILKFTCKDLTEEDLSSKSLQNTLTDIVCELSNANPTVRVACQKALEIVSETTKIPIVKLMDHSKHFLLSPIFAKPLRALPFTMQIGNLDAVTYCLSLPDTFLQFNEELFRLLQEAIVLADAEDESLSTAQRAAEYKTSQQLTQLRVSCIKLLALALKNEDFANAQQGNIRIRILAVFFKTMLKTSPVIIETTYNALKDALSENSRLPKELLQNGLKPLLMNLSDHQKLTVPGLDALSKLLELLNAYFKVEIGKKLLDHLNAWCRVEVLDTLFGQDIHEQTPTKIIVSIINIFHLLPPQADMFLNDLLLKVMLLERKLRIQLDSPFRVPLAKYMNRFNTSVTEYFKKNMALRQLVIFMCSIIQKDEAKDLASNFEKELPNFYDFYMNAIPSNQVRVVSFLTNMIDIFTTLWKINGHAWLKEQKEFVMKLKNMVTVTLKTISENKFYIDHLQLSQSIENFQKIYTALLSYYPDEPNLFYELIEFLHLHNIKISDLFEDYIFETIISLKDKESQNKLLKQSIEYSLKTKSLNVSVFVFKKIINPSLSFEVAANGNLESYGDTIPDWLDLIDSKIWKTNNNLLLNTTATCHDKFRFELLQLTTILIKYAPKLIENVKRDIIKFSWHFIKLDDIILKQAAYLTTCLYIAEFDFPIKVATQVFVSLLRCSPTEGRYLVKQSLDIIAPIIDERLKSTETPDIWINWVKRVMFENTSSQNIVLYQFIIDHPDLFFKSRNLFVSNIIHQMNKMSFMLNSNPESHVLAIDLASLILRWENKATEITNQQIFDQEGDIKMDEGEENGALDKDPNTSLEPIPMNLRETCIAFLIRYICASNNRAADSELGSRTLQILSEFLSEQRWANVNVKLDYFEKFLLSPDLETENILYYCINALDVLYICFKNKPSKWIYENLANIENLLSKCIKVHHHDIQEALQKVLTLILRAIKEEEKPNGTEEEQPGMAFVSMLTTTVEQKLQETASVAAGVTIAWTVFMVFQESIEPLIMQLMKTFSKLCKDQLSINQPKDAVTMEEAQLTTKLLEKVLFILSLRISSLGDSRRPFLSTVALLIDHSTDQKFLREIICITRYWIFNGEVFPTVKEKAAILTKMLAFEIKGEPRLSKLFYDTILKLFEKVNPGTTEITSRMEQPFLVGTCTQHTDIRKKFMKILNNSIKDDIRERIYYIICDLNWEFIADFLWLNQALQLLYGAIPSNQEFELTNAYKLSTPVLLEQFVSSGRNENTEEHISEEFSAFLKLHNSHISELCSIKCSDIFDHLVELFYESPEAVHKAWINLFPEAYKSIPKDEKYGFIRSVITLLAKPYHTRQNGHKVNVINILLDSFGRNKDFELPPHLLKYLAISYNSWYQSINILESMQSNPQIENNVIIETSEDALLELYMNLQEEEMFYGLWRRKAKYTETTMALSYEQVGLWEKAQQLYEVAMTKARSGALPYSESEYALWEDNWIICAQKLQQWDVLTELAKHEGFTDLLLECGWRVADWNTDREALEQSVKSVMDVPTPRRHIFKTFLALQNFADTRKGDQDVRKLCGEGIQLCLQKWISLPERYTPSHQWLLHGFQQYIEFMEATQIYANLHTTTVQNLDAKAQEIKRVLQAWRDRLPNIWDDVNMWNDLVTWRQHVFQVINNSYLPLIPALQQANSNGNVNTHAYRGYHEIAWVINRFAHVARKHYMPDVCINQLARIYTLPNIEIQEAFLKLREQAKCHYQNMNELTTGLDVISNTNLVYFGTVQKAEFFTLKGMFLSKLRAYDEANQAFATAVQIDLNLAKAWAQWGFFNDRRLAEEPNNVGFASNAISCYLQAAGLYKNSKIHELLCRILWLISMDDSSGSIANAFESFRGEVPVWYWITFIPQLLTSLSHKEANMVRQILIRIAKSYPQALHFQLRTTKEDFAVIQRQTMAVANEKKDKQQDKSNSGNSDHRQPWEYLQELNNILKTAYPLLALSLESLVAQINERFKTSTDEDLFRLINVLLIDGTFNYNRLPFPRGKPKLPTATESNLMKFANTLLAPYIRPKFNADFIESKPDFETYIKRLRYWRKRLESKLDRAPAVENLERICPHLSNFHHQKFEDIEIPGQYLLNKDNNLHFIKIARFLSSVDFVHGTHFSYRRITIRGHDGSLHPFAVQYPAVRHSRREERMFQLYRLLNKSLSRNVETRRRNIEFQLPVAVPLSPQVRIMNDSSSFVTMQQIYDEYCEKSNIDPYMVQDFISEKLNTAYDKALPPPDATVLKVEIYNSIQSLYVPTTVLKDYFSGLFSSFEDFWLFRKQFSSQYAAFVFMSFMMMINGRTPHKIHIDQKSGNVFTLEMLPSRYPYERVKPLLKNLEFSLPQDTPIFHNNEPVPFRLTSNVQKLIGDSALEGIFSVHLFSIARALIEPENELQTFLALFIRDEIISWYSNLHRPIIENPQLRDMVQTNVDLIVRRVTQMGHVSSTPSVTTQFVLDCISASVNPRNLAKADVSFMPWF</sequence>
<dbReference type="InterPro" id="IPR036940">
    <property type="entry name" value="PI3/4_kinase_cat_sf"/>
</dbReference>
<evidence type="ECO:0000259" key="4">
    <source>
        <dbReference type="PROSITE" id="PS51189"/>
    </source>
</evidence>